<evidence type="ECO:0000256" key="4">
    <source>
        <dbReference type="ARBA" id="ARBA00022989"/>
    </source>
</evidence>
<evidence type="ECO:0000256" key="6">
    <source>
        <dbReference type="SAM" id="Phobius"/>
    </source>
</evidence>
<keyword evidence="4 6" id="KW-1133">Transmembrane helix</keyword>
<name>A0A9P9IKD3_9HYPO</name>
<dbReference type="AlphaFoldDB" id="A0A9P9IKD3"/>
<dbReference type="InterPro" id="IPR020846">
    <property type="entry name" value="MFS_dom"/>
</dbReference>
<evidence type="ECO:0000256" key="1">
    <source>
        <dbReference type="ARBA" id="ARBA00004141"/>
    </source>
</evidence>
<feature type="transmembrane region" description="Helical" evidence="6">
    <location>
        <begin position="46"/>
        <end position="72"/>
    </location>
</feature>
<dbReference type="FunFam" id="1.20.1250.20:FF:000078">
    <property type="entry name" value="MFS maltose transporter, putative"/>
    <property type="match status" value="1"/>
</dbReference>
<evidence type="ECO:0000256" key="2">
    <source>
        <dbReference type="ARBA" id="ARBA00010992"/>
    </source>
</evidence>
<feature type="transmembrane region" description="Helical" evidence="6">
    <location>
        <begin position="437"/>
        <end position="460"/>
    </location>
</feature>
<sequence length="514" mass="56475">MATKTDVGATVLATCESEKHAMSQPISTDKMSWSEQIKVLKTSKHAVLAAFGCSTTPILIGYDLTLIGSIIANKEFVKHFGVYDGNLVAWTLPANRQLIWTVIQFVSAILAAFAAGMLNDHFGRRICFFMTVGLTVAGTIAELLSPNWKVWIVAKLLMGAAMGSMQGNTQTYVSEITPVEVRGFALSLFQFWIIVGQLIASCVLEGTTRISGPWSWKTAVVTQFAPAVFCLIIFIPFVPESPYFLVSKGRIDEARASISHLRKGEPGVDIDEQVRIMEDTLSHERQEKAQASSYVECFQGTNLRRTMLACLPIISQLFFGYPLCGNYLTYFLTLSGVDDAFLITVISVVCSLLAASFAFFLIERLGRRPQLLGGMYGMLICLLVVSLLGFLGRGLLWNSRCLAAFCIIWALFYFVSVGAVGWTVVGEISSSRLRAKTTAIAAISSSIFNMGWSIAIPYLVNTEEANLGPRAALIFLGFSIPLTIVTFFALPETKAKTFAELDYLFESRTPARKF</sequence>
<evidence type="ECO:0000256" key="5">
    <source>
        <dbReference type="ARBA" id="ARBA00023136"/>
    </source>
</evidence>
<dbReference type="OrthoDB" id="6612291at2759"/>
<protein>
    <submittedName>
        <fullName evidence="8">Maltose permease</fullName>
    </submittedName>
</protein>
<dbReference type="GO" id="GO:0005351">
    <property type="term" value="F:carbohydrate:proton symporter activity"/>
    <property type="evidence" value="ECO:0007669"/>
    <property type="project" value="TreeGrafter"/>
</dbReference>
<dbReference type="Gene3D" id="1.20.1250.20">
    <property type="entry name" value="MFS general substrate transporter like domains"/>
    <property type="match status" value="1"/>
</dbReference>
<feature type="transmembrane region" description="Helical" evidence="6">
    <location>
        <begin position="472"/>
        <end position="490"/>
    </location>
</feature>
<dbReference type="InterPro" id="IPR005828">
    <property type="entry name" value="MFS_sugar_transport-like"/>
</dbReference>
<feature type="domain" description="Major facilitator superfamily (MFS) profile" evidence="7">
    <location>
        <begin position="49"/>
        <end position="494"/>
    </location>
</feature>
<keyword evidence="3 6" id="KW-0812">Transmembrane</keyword>
<dbReference type="SUPFAM" id="SSF103473">
    <property type="entry name" value="MFS general substrate transporter"/>
    <property type="match status" value="1"/>
</dbReference>
<evidence type="ECO:0000256" key="3">
    <source>
        <dbReference type="ARBA" id="ARBA00022692"/>
    </source>
</evidence>
<dbReference type="Pfam" id="PF00083">
    <property type="entry name" value="Sugar_tr"/>
    <property type="match status" value="1"/>
</dbReference>
<dbReference type="InterPro" id="IPR036259">
    <property type="entry name" value="MFS_trans_sf"/>
</dbReference>
<dbReference type="EMBL" id="JAGMUU010000025">
    <property type="protein sequence ID" value="KAH7123497.1"/>
    <property type="molecule type" value="Genomic_DNA"/>
</dbReference>
<feature type="transmembrane region" description="Helical" evidence="6">
    <location>
        <begin position="126"/>
        <end position="144"/>
    </location>
</feature>
<proteinExistence type="inferred from homology"/>
<evidence type="ECO:0000259" key="7">
    <source>
        <dbReference type="PROSITE" id="PS50850"/>
    </source>
</evidence>
<evidence type="ECO:0000313" key="9">
    <source>
        <dbReference type="Proteomes" id="UP000717696"/>
    </source>
</evidence>
<comment type="subcellular location">
    <subcellularLocation>
        <location evidence="1">Membrane</location>
        <topology evidence="1">Multi-pass membrane protein</topology>
    </subcellularLocation>
</comment>
<dbReference type="PROSITE" id="PS00217">
    <property type="entry name" value="SUGAR_TRANSPORT_2"/>
    <property type="match status" value="1"/>
</dbReference>
<comment type="similarity">
    <text evidence="2">Belongs to the major facilitator superfamily. Sugar transporter (TC 2.A.1.1) family.</text>
</comment>
<feature type="transmembrane region" description="Helical" evidence="6">
    <location>
        <begin position="340"/>
        <end position="362"/>
    </location>
</feature>
<accession>A0A9P9IKD3</accession>
<dbReference type="InterPro" id="IPR005829">
    <property type="entry name" value="Sugar_transporter_CS"/>
</dbReference>
<dbReference type="PANTHER" id="PTHR48022:SF15">
    <property type="entry name" value="ALPHA-GLUCOSIDE TRANSPORTER, PUTATIVE (AFU_ORTHOLOGUE AFUA_5G00500)-RELATED"/>
    <property type="match status" value="1"/>
</dbReference>
<dbReference type="Proteomes" id="UP000717696">
    <property type="component" value="Unassembled WGS sequence"/>
</dbReference>
<feature type="transmembrane region" description="Helical" evidence="6">
    <location>
        <begin position="308"/>
        <end position="328"/>
    </location>
</feature>
<dbReference type="GO" id="GO:0016020">
    <property type="term" value="C:membrane"/>
    <property type="evidence" value="ECO:0007669"/>
    <property type="project" value="UniProtKB-SubCell"/>
</dbReference>
<evidence type="ECO:0000313" key="8">
    <source>
        <dbReference type="EMBL" id="KAH7123497.1"/>
    </source>
</evidence>
<dbReference type="PROSITE" id="PS50850">
    <property type="entry name" value="MFS"/>
    <property type="match status" value="1"/>
</dbReference>
<feature type="transmembrane region" description="Helical" evidence="6">
    <location>
        <begin position="374"/>
        <end position="396"/>
    </location>
</feature>
<feature type="transmembrane region" description="Helical" evidence="6">
    <location>
        <begin position="402"/>
        <end position="425"/>
    </location>
</feature>
<keyword evidence="9" id="KW-1185">Reference proteome</keyword>
<dbReference type="PROSITE" id="PS00216">
    <property type="entry name" value="SUGAR_TRANSPORT_1"/>
    <property type="match status" value="1"/>
</dbReference>
<feature type="transmembrane region" description="Helical" evidence="6">
    <location>
        <begin position="220"/>
        <end position="238"/>
    </location>
</feature>
<feature type="transmembrane region" description="Helical" evidence="6">
    <location>
        <begin position="98"/>
        <end position="119"/>
    </location>
</feature>
<organism evidence="8 9">
    <name type="scientific">Dactylonectria estremocensis</name>
    <dbReference type="NCBI Taxonomy" id="1079267"/>
    <lineage>
        <taxon>Eukaryota</taxon>
        <taxon>Fungi</taxon>
        <taxon>Dikarya</taxon>
        <taxon>Ascomycota</taxon>
        <taxon>Pezizomycotina</taxon>
        <taxon>Sordariomycetes</taxon>
        <taxon>Hypocreomycetidae</taxon>
        <taxon>Hypocreales</taxon>
        <taxon>Nectriaceae</taxon>
        <taxon>Dactylonectria</taxon>
    </lineage>
</organism>
<gene>
    <name evidence="8" type="ORF">B0J13DRAFT_648013</name>
</gene>
<reference evidence="8" key="1">
    <citation type="journal article" date="2021" name="Nat. Commun.">
        <title>Genetic determinants of endophytism in the Arabidopsis root mycobiome.</title>
        <authorList>
            <person name="Mesny F."/>
            <person name="Miyauchi S."/>
            <person name="Thiergart T."/>
            <person name="Pickel B."/>
            <person name="Atanasova L."/>
            <person name="Karlsson M."/>
            <person name="Huettel B."/>
            <person name="Barry K.W."/>
            <person name="Haridas S."/>
            <person name="Chen C."/>
            <person name="Bauer D."/>
            <person name="Andreopoulos W."/>
            <person name="Pangilinan J."/>
            <person name="LaButti K."/>
            <person name="Riley R."/>
            <person name="Lipzen A."/>
            <person name="Clum A."/>
            <person name="Drula E."/>
            <person name="Henrissat B."/>
            <person name="Kohler A."/>
            <person name="Grigoriev I.V."/>
            <person name="Martin F.M."/>
            <person name="Hacquard S."/>
        </authorList>
    </citation>
    <scope>NUCLEOTIDE SEQUENCE</scope>
    <source>
        <strain evidence="8">MPI-CAGE-AT-0021</strain>
    </source>
</reference>
<keyword evidence="5 6" id="KW-0472">Membrane</keyword>
<comment type="caution">
    <text evidence="8">The sequence shown here is derived from an EMBL/GenBank/DDBJ whole genome shotgun (WGS) entry which is preliminary data.</text>
</comment>
<dbReference type="PANTHER" id="PTHR48022">
    <property type="entry name" value="PLASTIDIC GLUCOSE TRANSPORTER 4"/>
    <property type="match status" value="1"/>
</dbReference>
<dbReference type="InterPro" id="IPR050360">
    <property type="entry name" value="MFS_Sugar_Transporters"/>
</dbReference>